<dbReference type="Proteomes" id="UP000680348">
    <property type="component" value="Unassembled WGS sequence"/>
</dbReference>
<keyword evidence="1" id="KW-0238">DNA-binding</keyword>
<protein>
    <submittedName>
        <fullName evidence="1">AbrB/MazE/SpoVT family DNA-binding domain-containing protein</fullName>
    </submittedName>
</protein>
<proteinExistence type="predicted"/>
<dbReference type="RefSeq" id="WP_188255968.1">
    <property type="nucleotide sequence ID" value="NZ_JABVCF010000009.1"/>
</dbReference>
<reference evidence="1" key="1">
    <citation type="submission" date="2021-04" db="EMBL/GenBank/DDBJ databases">
        <title>Pseudaminobacter soli sp. nov., isolated from paddy soil contaminated by heavy metals.</title>
        <authorList>
            <person name="Zhang K."/>
        </authorList>
    </citation>
    <scope>NUCLEOTIDE SEQUENCE</scope>
    <source>
        <strain evidence="1">19-2017</strain>
    </source>
</reference>
<dbReference type="InterPro" id="IPR037914">
    <property type="entry name" value="SpoVT-AbrB_sf"/>
</dbReference>
<comment type="caution">
    <text evidence="1">The sequence shown here is derived from an EMBL/GenBank/DDBJ whole genome shotgun (WGS) entry which is preliminary data.</text>
</comment>
<organism evidence="1 2">
    <name type="scientific">Pseudaminobacter soli</name>
    <name type="common">ex Zhang et al. 2022</name>
    <dbReference type="NCBI Taxonomy" id="2831468"/>
    <lineage>
        <taxon>Bacteria</taxon>
        <taxon>Pseudomonadati</taxon>
        <taxon>Pseudomonadota</taxon>
        <taxon>Alphaproteobacteria</taxon>
        <taxon>Hyphomicrobiales</taxon>
        <taxon>Phyllobacteriaceae</taxon>
        <taxon>Pseudaminobacter</taxon>
    </lineage>
</organism>
<accession>A0A942E3Q7</accession>
<dbReference type="AlphaFoldDB" id="A0A942E3Q7"/>
<gene>
    <name evidence="1" type="ORF">KEU06_17485</name>
</gene>
<evidence type="ECO:0000313" key="1">
    <source>
        <dbReference type="EMBL" id="MBS3650411.1"/>
    </source>
</evidence>
<name>A0A942E3Q7_9HYPH</name>
<keyword evidence="2" id="KW-1185">Reference proteome</keyword>
<dbReference type="GO" id="GO:0003677">
    <property type="term" value="F:DNA binding"/>
    <property type="evidence" value="ECO:0007669"/>
    <property type="project" value="UniProtKB-KW"/>
</dbReference>
<sequence>MIARLRIRQDESGQTLTLPPELTLPGSEVFVTKEGNRLVVEPVMVTDKSSFFKWLETIEPWDGPGPDDLDPPPEELKL</sequence>
<evidence type="ECO:0000313" key="2">
    <source>
        <dbReference type="Proteomes" id="UP000680348"/>
    </source>
</evidence>
<dbReference type="EMBL" id="JAGWCR010000009">
    <property type="protein sequence ID" value="MBS3650411.1"/>
    <property type="molecule type" value="Genomic_DNA"/>
</dbReference>
<dbReference type="SUPFAM" id="SSF89447">
    <property type="entry name" value="AbrB/MazE/MraZ-like"/>
    <property type="match status" value="1"/>
</dbReference>